<dbReference type="SUPFAM" id="SSF54637">
    <property type="entry name" value="Thioesterase/thiol ester dehydrase-isomerase"/>
    <property type="match status" value="1"/>
</dbReference>
<dbReference type="InterPro" id="IPR006683">
    <property type="entry name" value="Thioestr_dom"/>
</dbReference>
<comment type="similarity">
    <text evidence="1">Belongs to the acyl coenzyme A hydrolase family.</text>
</comment>
<evidence type="ECO:0000256" key="2">
    <source>
        <dbReference type="ARBA" id="ARBA00022801"/>
    </source>
</evidence>
<dbReference type="PROSITE" id="PS51770">
    <property type="entry name" value="HOTDOG_ACOT"/>
    <property type="match status" value="1"/>
</dbReference>
<dbReference type="GO" id="GO:0006637">
    <property type="term" value="P:acyl-CoA metabolic process"/>
    <property type="evidence" value="ECO:0007669"/>
    <property type="project" value="TreeGrafter"/>
</dbReference>
<keyword evidence="7" id="KW-1185">Reference proteome</keyword>
<dbReference type="EMBL" id="JANIPJ010000017">
    <property type="protein sequence ID" value="MCR2806426.1"/>
    <property type="molecule type" value="Genomic_DNA"/>
</dbReference>
<protein>
    <submittedName>
        <fullName evidence="6">Acyl-CoA thioesterase</fullName>
    </submittedName>
</protein>
<dbReference type="GO" id="GO:0005829">
    <property type="term" value="C:cytosol"/>
    <property type="evidence" value="ECO:0007669"/>
    <property type="project" value="TreeGrafter"/>
</dbReference>
<evidence type="ECO:0000313" key="6">
    <source>
        <dbReference type="EMBL" id="MCR2806426.1"/>
    </source>
</evidence>
<evidence type="ECO:0000313" key="7">
    <source>
        <dbReference type="Proteomes" id="UP001141950"/>
    </source>
</evidence>
<evidence type="ECO:0000259" key="5">
    <source>
        <dbReference type="PROSITE" id="PS51770"/>
    </source>
</evidence>
<dbReference type="Pfam" id="PF03061">
    <property type="entry name" value="4HBT"/>
    <property type="match status" value="1"/>
</dbReference>
<dbReference type="InterPro" id="IPR029069">
    <property type="entry name" value="HotDog_dom_sf"/>
</dbReference>
<dbReference type="InterPro" id="IPR033120">
    <property type="entry name" value="HOTDOG_ACOT"/>
</dbReference>
<evidence type="ECO:0000256" key="1">
    <source>
        <dbReference type="ARBA" id="ARBA00010458"/>
    </source>
</evidence>
<feature type="domain" description="HotDog ACOT-type" evidence="5">
    <location>
        <begin position="8"/>
        <end position="120"/>
    </location>
</feature>
<evidence type="ECO:0000256" key="4">
    <source>
        <dbReference type="SAM" id="MobiDB-lite"/>
    </source>
</evidence>
<feature type="compositionally biased region" description="Basic and acidic residues" evidence="4">
    <location>
        <begin position="135"/>
        <end position="158"/>
    </location>
</feature>
<dbReference type="PANTHER" id="PTHR11049:SF24">
    <property type="entry name" value="CYTOSOLIC ACYL COENZYME A THIOESTER HYDROLASE"/>
    <property type="match status" value="1"/>
</dbReference>
<accession>A0A9X2MT25</accession>
<proteinExistence type="inferred from homology"/>
<organism evidence="6 7">
    <name type="scientific">Paenibacillus soyae</name>
    <dbReference type="NCBI Taxonomy" id="2969249"/>
    <lineage>
        <taxon>Bacteria</taxon>
        <taxon>Bacillati</taxon>
        <taxon>Bacillota</taxon>
        <taxon>Bacilli</taxon>
        <taxon>Bacillales</taxon>
        <taxon>Paenibacillaceae</taxon>
        <taxon>Paenibacillus</taxon>
    </lineage>
</organism>
<dbReference type="Proteomes" id="UP001141950">
    <property type="component" value="Unassembled WGS sequence"/>
</dbReference>
<dbReference type="GO" id="GO:0009062">
    <property type="term" value="P:fatty acid catabolic process"/>
    <property type="evidence" value="ECO:0007669"/>
    <property type="project" value="TreeGrafter"/>
</dbReference>
<sequence>MEQKRYVRESKCYKTARVFPPDVNNHNTLFGGKLMAYIDDIASIAAAKHCRRSVVTASTDSVDFLHPIRPSDSVCLEAYVVWCGRSSMEVFVKVIKEDLMTGERVIAAHSFLTFVALGDDKKPVPMPDVIPETEEERKLNETAPRRAEMRKQRREESKQFAGFLSVKQPWE</sequence>
<gene>
    <name evidence="6" type="ORF">NQZ67_21325</name>
</gene>
<dbReference type="CDD" id="cd03442">
    <property type="entry name" value="BFIT_BACH"/>
    <property type="match status" value="1"/>
</dbReference>
<keyword evidence="2 3" id="KW-0378">Hydrolase</keyword>
<dbReference type="PANTHER" id="PTHR11049">
    <property type="entry name" value="ACYL COENZYME A THIOESTER HYDROLASE"/>
    <property type="match status" value="1"/>
</dbReference>
<dbReference type="Gene3D" id="3.10.129.10">
    <property type="entry name" value="Hotdog Thioesterase"/>
    <property type="match status" value="1"/>
</dbReference>
<dbReference type="RefSeq" id="WP_257449856.1">
    <property type="nucleotide sequence ID" value="NZ_JANIPJ010000017.1"/>
</dbReference>
<dbReference type="GO" id="GO:0052816">
    <property type="term" value="F:long-chain fatty acyl-CoA hydrolase activity"/>
    <property type="evidence" value="ECO:0007669"/>
    <property type="project" value="TreeGrafter"/>
</dbReference>
<feature type="region of interest" description="Disordered" evidence="4">
    <location>
        <begin position="125"/>
        <end position="171"/>
    </location>
</feature>
<dbReference type="AlphaFoldDB" id="A0A9X2MT25"/>
<reference evidence="6" key="1">
    <citation type="submission" date="2022-08" db="EMBL/GenBank/DDBJ databases">
        <title>The genomic sequence of strain Paenibacillus sp. SCIV0701.</title>
        <authorList>
            <person name="Zhao H."/>
        </authorList>
    </citation>
    <scope>NUCLEOTIDE SEQUENCE</scope>
    <source>
        <strain evidence="6">SCIV0701</strain>
    </source>
</reference>
<comment type="caution">
    <text evidence="6">The sequence shown here is derived from an EMBL/GenBank/DDBJ whole genome shotgun (WGS) entry which is preliminary data.</text>
</comment>
<name>A0A9X2MT25_9BACL</name>
<evidence type="ECO:0000256" key="3">
    <source>
        <dbReference type="PROSITE-ProRule" id="PRU01106"/>
    </source>
</evidence>
<dbReference type="InterPro" id="IPR040170">
    <property type="entry name" value="Cytosol_ACT"/>
</dbReference>